<evidence type="ECO:0000256" key="1">
    <source>
        <dbReference type="SAM" id="MobiDB-lite"/>
    </source>
</evidence>
<dbReference type="Proteomes" id="UP000015106">
    <property type="component" value="Chromosome 7"/>
</dbReference>
<dbReference type="AlphaFoldDB" id="A0A8R7RAC6"/>
<reference evidence="2" key="3">
    <citation type="submission" date="2022-06" db="UniProtKB">
        <authorList>
            <consortium name="EnsemblPlants"/>
        </authorList>
    </citation>
    <scope>IDENTIFICATION</scope>
</reference>
<name>A0A8R7RAC6_TRIUA</name>
<evidence type="ECO:0000313" key="3">
    <source>
        <dbReference type="Proteomes" id="UP000015106"/>
    </source>
</evidence>
<accession>A0A8R7RAC6</accession>
<feature type="compositionally biased region" description="Basic residues" evidence="1">
    <location>
        <begin position="40"/>
        <end position="51"/>
    </location>
</feature>
<keyword evidence="3" id="KW-1185">Reference proteome</keyword>
<protein>
    <submittedName>
        <fullName evidence="2">Uncharacterized protein</fullName>
    </submittedName>
</protein>
<dbReference type="EnsemblPlants" id="TuG1812G0700005379.01.T01">
    <property type="protein sequence ID" value="TuG1812G0700005379.01.T01.cds357666"/>
    <property type="gene ID" value="TuG1812G0700005379.01"/>
</dbReference>
<reference evidence="2" key="2">
    <citation type="submission" date="2018-03" db="EMBL/GenBank/DDBJ databases">
        <title>The Triticum urartu genome reveals the dynamic nature of wheat genome evolution.</title>
        <authorList>
            <person name="Ling H."/>
            <person name="Ma B."/>
            <person name="Shi X."/>
            <person name="Liu H."/>
            <person name="Dong L."/>
            <person name="Sun H."/>
            <person name="Cao Y."/>
            <person name="Gao Q."/>
            <person name="Zheng S."/>
            <person name="Li Y."/>
            <person name="Yu Y."/>
            <person name="Du H."/>
            <person name="Qi M."/>
            <person name="Li Y."/>
            <person name="Yu H."/>
            <person name="Cui Y."/>
            <person name="Wang N."/>
            <person name="Chen C."/>
            <person name="Wu H."/>
            <person name="Zhao Y."/>
            <person name="Zhang J."/>
            <person name="Li Y."/>
            <person name="Zhou W."/>
            <person name="Zhang B."/>
            <person name="Hu W."/>
            <person name="Eijk M."/>
            <person name="Tang J."/>
            <person name="Witsenboer H."/>
            <person name="Zhao S."/>
            <person name="Li Z."/>
            <person name="Zhang A."/>
            <person name="Wang D."/>
            <person name="Liang C."/>
        </authorList>
    </citation>
    <scope>NUCLEOTIDE SEQUENCE [LARGE SCALE GENOMIC DNA]</scope>
    <source>
        <strain evidence="2">cv. G1812</strain>
    </source>
</reference>
<sequence length="87" mass="9961">MDAAKRCWALQPLRKRTDVVEAGDRAGSGQRRLQQTDLARRRRRRESRRNRIRRGWTPVTWASRRRDPAAENLQAAAACSSASASCR</sequence>
<evidence type="ECO:0000313" key="2">
    <source>
        <dbReference type="EnsemblPlants" id="TuG1812G0700005379.01.T01.cds357666"/>
    </source>
</evidence>
<dbReference type="Gramene" id="TuG1812G0700005379.01.T01">
    <property type="protein sequence ID" value="TuG1812G0700005379.01.T01.cds357666"/>
    <property type="gene ID" value="TuG1812G0700005379.01"/>
</dbReference>
<proteinExistence type="predicted"/>
<feature type="region of interest" description="Disordered" evidence="1">
    <location>
        <begin position="22"/>
        <end position="51"/>
    </location>
</feature>
<reference evidence="3" key="1">
    <citation type="journal article" date="2013" name="Nature">
        <title>Draft genome of the wheat A-genome progenitor Triticum urartu.</title>
        <authorList>
            <person name="Ling H.Q."/>
            <person name="Zhao S."/>
            <person name="Liu D."/>
            <person name="Wang J."/>
            <person name="Sun H."/>
            <person name="Zhang C."/>
            <person name="Fan H."/>
            <person name="Li D."/>
            <person name="Dong L."/>
            <person name="Tao Y."/>
            <person name="Gao C."/>
            <person name="Wu H."/>
            <person name="Li Y."/>
            <person name="Cui Y."/>
            <person name="Guo X."/>
            <person name="Zheng S."/>
            <person name="Wang B."/>
            <person name="Yu K."/>
            <person name="Liang Q."/>
            <person name="Yang W."/>
            <person name="Lou X."/>
            <person name="Chen J."/>
            <person name="Feng M."/>
            <person name="Jian J."/>
            <person name="Zhang X."/>
            <person name="Luo G."/>
            <person name="Jiang Y."/>
            <person name="Liu J."/>
            <person name="Wang Z."/>
            <person name="Sha Y."/>
            <person name="Zhang B."/>
            <person name="Wu H."/>
            <person name="Tang D."/>
            <person name="Shen Q."/>
            <person name="Xue P."/>
            <person name="Zou S."/>
            <person name="Wang X."/>
            <person name="Liu X."/>
            <person name="Wang F."/>
            <person name="Yang Y."/>
            <person name="An X."/>
            <person name="Dong Z."/>
            <person name="Zhang K."/>
            <person name="Zhang X."/>
            <person name="Luo M.C."/>
            <person name="Dvorak J."/>
            <person name="Tong Y."/>
            <person name="Wang J."/>
            <person name="Yang H."/>
            <person name="Li Z."/>
            <person name="Wang D."/>
            <person name="Zhang A."/>
            <person name="Wang J."/>
        </authorList>
    </citation>
    <scope>NUCLEOTIDE SEQUENCE</scope>
    <source>
        <strain evidence="3">cv. G1812</strain>
    </source>
</reference>
<organism evidence="2 3">
    <name type="scientific">Triticum urartu</name>
    <name type="common">Red wild einkorn</name>
    <name type="synonym">Crithodium urartu</name>
    <dbReference type="NCBI Taxonomy" id="4572"/>
    <lineage>
        <taxon>Eukaryota</taxon>
        <taxon>Viridiplantae</taxon>
        <taxon>Streptophyta</taxon>
        <taxon>Embryophyta</taxon>
        <taxon>Tracheophyta</taxon>
        <taxon>Spermatophyta</taxon>
        <taxon>Magnoliopsida</taxon>
        <taxon>Liliopsida</taxon>
        <taxon>Poales</taxon>
        <taxon>Poaceae</taxon>
        <taxon>BOP clade</taxon>
        <taxon>Pooideae</taxon>
        <taxon>Triticodae</taxon>
        <taxon>Triticeae</taxon>
        <taxon>Triticinae</taxon>
        <taxon>Triticum</taxon>
    </lineage>
</organism>